<keyword evidence="2" id="KW-1185">Reference proteome</keyword>
<dbReference type="Pfam" id="PF02666">
    <property type="entry name" value="PS_Dcarbxylase"/>
    <property type="match status" value="1"/>
</dbReference>
<dbReference type="EMBL" id="CACRXK020012757">
    <property type="protein sequence ID" value="CAB4023940.1"/>
    <property type="molecule type" value="Genomic_DNA"/>
</dbReference>
<reference evidence="1" key="1">
    <citation type="submission" date="2020-04" db="EMBL/GenBank/DDBJ databases">
        <authorList>
            <person name="Alioto T."/>
            <person name="Alioto T."/>
            <person name="Gomez Garrido J."/>
        </authorList>
    </citation>
    <scope>NUCLEOTIDE SEQUENCE</scope>
    <source>
        <strain evidence="1">A484AB</strain>
    </source>
</reference>
<protein>
    <submittedName>
        <fullName evidence="1">Phosphatidylserine decarboxylase family</fullName>
    </submittedName>
</protein>
<dbReference type="GO" id="GO:0004609">
    <property type="term" value="F:phosphatidylserine decarboxylase activity"/>
    <property type="evidence" value="ECO:0007669"/>
    <property type="project" value="InterPro"/>
</dbReference>
<dbReference type="InterPro" id="IPR003817">
    <property type="entry name" value="PS_Dcarbxylase"/>
</dbReference>
<evidence type="ECO:0000313" key="1">
    <source>
        <dbReference type="EMBL" id="CAB4023940.1"/>
    </source>
</evidence>
<dbReference type="Proteomes" id="UP001152795">
    <property type="component" value="Unassembled WGS sequence"/>
</dbReference>
<dbReference type="AlphaFoldDB" id="A0A7D9J7S2"/>
<accession>A0A7D9J7S2</accession>
<comment type="caution">
    <text evidence="1">The sequence shown here is derived from an EMBL/GenBank/DDBJ whole genome shotgun (WGS) entry which is preliminary data.</text>
</comment>
<dbReference type="GO" id="GO:0006646">
    <property type="term" value="P:phosphatidylethanolamine biosynthetic process"/>
    <property type="evidence" value="ECO:0007669"/>
    <property type="project" value="TreeGrafter"/>
</dbReference>
<dbReference type="PANTHER" id="PTHR10067">
    <property type="entry name" value="PHOSPHATIDYLSERINE DECARBOXYLASE"/>
    <property type="match status" value="1"/>
</dbReference>
<organism evidence="1 2">
    <name type="scientific">Paramuricea clavata</name>
    <name type="common">Red gorgonian</name>
    <name type="synonym">Violescent sea-whip</name>
    <dbReference type="NCBI Taxonomy" id="317549"/>
    <lineage>
        <taxon>Eukaryota</taxon>
        <taxon>Metazoa</taxon>
        <taxon>Cnidaria</taxon>
        <taxon>Anthozoa</taxon>
        <taxon>Octocorallia</taxon>
        <taxon>Malacalcyonacea</taxon>
        <taxon>Plexauridae</taxon>
        <taxon>Paramuricea</taxon>
    </lineage>
</organism>
<sequence length="383" mass="42005">MTGFVDTYKVNLSDPYYGFQSWNDFFTRKLKNDQVRPVAEPNNSFVICSPCDATPYVIGRNPKLRNQFWIKSQPYSLQHLLDDELLAKKYVGGTVYQAYLLPNNYHRWHAPVDGTITKAYIKEGAYYAQALSVGYDPTGTHSVGYFSHVDTRAIIHIDTGNPNIGTVIFVAVGIAEVSSCHIEVYYGDKVKKGHLLGTFRFGGSAYCLLFEKGVDITFDAELPDGKLKTGLQFVNSAIGTVDPQQVEQTSTLKSHASSDSGNNLPSTPSTPIVNQRLSDAIHVDNPPTSLAEFAENDEVEIQGMSCAAISRPSLPNEQLPSSVVSGSNNLLTSNRCSPATVSASSPLTAKSNNFLKLNQPNHPEVSVIPAQKLSTRKLYFQSK</sequence>
<dbReference type="GO" id="GO:0005739">
    <property type="term" value="C:mitochondrion"/>
    <property type="evidence" value="ECO:0007669"/>
    <property type="project" value="TreeGrafter"/>
</dbReference>
<proteinExistence type="predicted"/>
<gene>
    <name evidence="1" type="ORF">PACLA_8A051653</name>
</gene>
<dbReference type="OrthoDB" id="5973539at2759"/>
<name>A0A7D9J7S2_PARCT</name>
<dbReference type="PANTHER" id="PTHR10067:SF9">
    <property type="entry name" value="PHOSPHATIDYLSERINE DECARBOXYLASE FAMILY PROTEIN (AFU_ORTHOLOGUE AFUA_7G01730)"/>
    <property type="match status" value="1"/>
</dbReference>
<evidence type="ECO:0000313" key="2">
    <source>
        <dbReference type="Proteomes" id="UP001152795"/>
    </source>
</evidence>